<keyword evidence="2" id="KW-0812">Transmembrane</keyword>
<proteinExistence type="predicted"/>
<evidence type="ECO:0008006" key="5">
    <source>
        <dbReference type="Google" id="ProtNLM"/>
    </source>
</evidence>
<accession>A0ABW6IA13</accession>
<dbReference type="Proteomes" id="UP001600165">
    <property type="component" value="Unassembled WGS sequence"/>
</dbReference>
<reference evidence="3 4" key="1">
    <citation type="submission" date="2024-10" db="EMBL/GenBank/DDBJ databases">
        <authorList>
            <person name="Ratan Roy A."/>
            <person name="Morales Sandoval P.H."/>
            <person name="De Los Santos Villalobos S."/>
            <person name="Chakraborty S."/>
            <person name="Mukherjee J."/>
        </authorList>
    </citation>
    <scope>NUCLEOTIDE SEQUENCE [LARGE SCALE GENOMIC DNA]</scope>
    <source>
        <strain evidence="3 4">S1</strain>
    </source>
</reference>
<comment type="caution">
    <text evidence="3">The sequence shown here is derived from an EMBL/GenBank/DDBJ whole genome shotgun (WGS) entry which is preliminary data.</text>
</comment>
<feature type="region of interest" description="Disordered" evidence="1">
    <location>
        <begin position="75"/>
        <end position="98"/>
    </location>
</feature>
<organism evidence="3 4">
    <name type="scientific">Almyronema epifaneia S1</name>
    <dbReference type="NCBI Taxonomy" id="2991925"/>
    <lineage>
        <taxon>Bacteria</taxon>
        <taxon>Bacillati</taxon>
        <taxon>Cyanobacteriota</taxon>
        <taxon>Cyanophyceae</taxon>
        <taxon>Nodosilineales</taxon>
        <taxon>Nodosilineaceae</taxon>
        <taxon>Almyronema</taxon>
        <taxon>Almyronema epifaneia</taxon>
    </lineage>
</organism>
<evidence type="ECO:0000256" key="1">
    <source>
        <dbReference type="SAM" id="MobiDB-lite"/>
    </source>
</evidence>
<keyword evidence="2" id="KW-0472">Membrane</keyword>
<name>A0ABW6IA13_9CYAN</name>
<dbReference type="RefSeq" id="WP_377960855.1">
    <property type="nucleotide sequence ID" value="NZ_JBHZOL010000010.1"/>
</dbReference>
<evidence type="ECO:0000256" key="2">
    <source>
        <dbReference type="SAM" id="Phobius"/>
    </source>
</evidence>
<dbReference type="EMBL" id="JBHZOL010000010">
    <property type="protein sequence ID" value="MFE4105002.1"/>
    <property type="molecule type" value="Genomic_DNA"/>
</dbReference>
<keyword evidence="2" id="KW-1133">Transmembrane helix</keyword>
<sequence>MSYSFSRLLKLAYRREPVVSFVFTAGLVDAVLGGVESSGSLLIFGLVASGGALAFYGWRRQRRPVLLVEQPPLRALPDRSSRPPLPLLGLARKHPPQP</sequence>
<gene>
    <name evidence="3" type="ORF">ACFVKH_01845</name>
</gene>
<evidence type="ECO:0000313" key="3">
    <source>
        <dbReference type="EMBL" id="MFE4105002.1"/>
    </source>
</evidence>
<feature type="transmembrane region" description="Helical" evidence="2">
    <location>
        <begin position="40"/>
        <end position="58"/>
    </location>
</feature>
<protein>
    <recommendedName>
        <fullName evidence="5">LPXTG cell wall anchor domain-containing protein</fullName>
    </recommendedName>
</protein>
<evidence type="ECO:0000313" key="4">
    <source>
        <dbReference type="Proteomes" id="UP001600165"/>
    </source>
</evidence>
<keyword evidence="4" id="KW-1185">Reference proteome</keyword>